<evidence type="ECO:0000256" key="3">
    <source>
        <dbReference type="ARBA" id="ARBA00020502"/>
    </source>
</evidence>
<dbReference type="InterPro" id="IPR026317">
    <property type="entry name" value="P_C10"/>
</dbReference>
<dbReference type="Pfam" id="PF14974">
    <property type="entry name" value="P_C10"/>
    <property type="match status" value="1"/>
</dbReference>
<evidence type="ECO:0000313" key="7">
    <source>
        <dbReference type="RefSeq" id="XP_047735617.1"/>
    </source>
</evidence>
<dbReference type="GO" id="GO:0005737">
    <property type="term" value="C:cytoplasm"/>
    <property type="evidence" value="ECO:0007669"/>
    <property type="project" value="UniProtKB-SubCell"/>
</dbReference>
<dbReference type="PANTHER" id="PTHR13463:SF3">
    <property type="entry name" value="PROTEIN C10"/>
    <property type="match status" value="1"/>
</dbReference>
<dbReference type="GeneID" id="108667428"/>
<evidence type="ECO:0000256" key="1">
    <source>
        <dbReference type="ARBA" id="ARBA00004496"/>
    </source>
</evidence>
<dbReference type="OrthoDB" id="75738at2759"/>
<accession>A0A8B7N8I7</accession>
<comment type="similarity">
    <text evidence="2">Belongs to the UPF0456 family.</text>
</comment>
<dbReference type="AlphaFoldDB" id="A0A8B7N8I7"/>
<evidence type="ECO:0000313" key="5">
    <source>
        <dbReference type="Proteomes" id="UP000694843"/>
    </source>
</evidence>
<dbReference type="PANTHER" id="PTHR13463">
    <property type="entry name" value="PROTEIN C10"/>
    <property type="match status" value="1"/>
</dbReference>
<dbReference type="Proteomes" id="UP000694843">
    <property type="component" value="Unplaced"/>
</dbReference>
<protein>
    <recommendedName>
        <fullName evidence="3">Protein C10</fullName>
    </recommendedName>
</protein>
<evidence type="ECO:0000256" key="4">
    <source>
        <dbReference type="ARBA" id="ARBA00022490"/>
    </source>
</evidence>
<name>A0A8B7N8I7_HYAAZ</name>
<keyword evidence="5" id="KW-1185">Reference proteome</keyword>
<organism evidence="5 6">
    <name type="scientific">Hyalella azteca</name>
    <name type="common">Amphipod</name>
    <dbReference type="NCBI Taxonomy" id="294128"/>
    <lineage>
        <taxon>Eukaryota</taxon>
        <taxon>Metazoa</taxon>
        <taxon>Ecdysozoa</taxon>
        <taxon>Arthropoda</taxon>
        <taxon>Crustacea</taxon>
        <taxon>Multicrustacea</taxon>
        <taxon>Malacostraca</taxon>
        <taxon>Eumalacostraca</taxon>
        <taxon>Peracarida</taxon>
        <taxon>Amphipoda</taxon>
        <taxon>Senticaudata</taxon>
        <taxon>Talitrida</taxon>
        <taxon>Talitroidea</taxon>
        <taxon>Hyalellidae</taxon>
        <taxon>Hyalella</taxon>
    </lineage>
</organism>
<gene>
    <name evidence="6 7" type="primary">LOC108667428</name>
</gene>
<reference evidence="6 7" key="1">
    <citation type="submission" date="2025-04" db="UniProtKB">
        <authorList>
            <consortium name="RefSeq"/>
        </authorList>
    </citation>
    <scope>IDENTIFICATION</scope>
    <source>
        <tissue evidence="6 7">Whole organism</tissue>
    </source>
</reference>
<dbReference type="RefSeq" id="XP_018009940.1">
    <property type="nucleotide sequence ID" value="XM_018154451.2"/>
</dbReference>
<dbReference type="KEGG" id="hazt:108667428"/>
<keyword evidence="4" id="KW-0963">Cytoplasm</keyword>
<evidence type="ECO:0000256" key="2">
    <source>
        <dbReference type="ARBA" id="ARBA00007083"/>
    </source>
</evidence>
<dbReference type="RefSeq" id="XP_047735617.1">
    <property type="nucleotide sequence ID" value="XM_047879661.1"/>
</dbReference>
<evidence type="ECO:0000313" key="6">
    <source>
        <dbReference type="RefSeq" id="XP_018009940.1"/>
    </source>
</evidence>
<comment type="subcellular location">
    <subcellularLocation>
        <location evidence="1">Cytoplasm</location>
    </subcellularLocation>
</comment>
<sequence>MAKPVKLTCAQAKECLTTVLDWVRDDAARDAGVAELVPPGSVEEAREAAGNDMVALMTRVYPIIATLTSAAIVPLGYPKDGSGVLQFERAVQSLLPQDAELARLHSELRSYYLPAVVFPPPHSTSPNP</sequence>
<proteinExistence type="inferred from homology"/>
<dbReference type="GO" id="GO:0009791">
    <property type="term" value="P:post-embryonic development"/>
    <property type="evidence" value="ECO:0007669"/>
    <property type="project" value="TreeGrafter"/>
</dbReference>